<organism evidence="2 3">
    <name type="scientific">Bradyrhizobium cytisi</name>
    <dbReference type="NCBI Taxonomy" id="515489"/>
    <lineage>
        <taxon>Bacteria</taxon>
        <taxon>Pseudomonadati</taxon>
        <taxon>Pseudomonadota</taxon>
        <taxon>Alphaproteobacteria</taxon>
        <taxon>Hyphomicrobiales</taxon>
        <taxon>Nitrobacteraceae</taxon>
        <taxon>Bradyrhizobium</taxon>
    </lineage>
</organism>
<dbReference type="InterPro" id="IPR019632">
    <property type="entry name" value="DUF2497"/>
</dbReference>
<feature type="compositionally biased region" description="Pro residues" evidence="1">
    <location>
        <begin position="167"/>
        <end position="178"/>
    </location>
</feature>
<gene>
    <name evidence="2" type="ORF">FXB38_18090</name>
</gene>
<dbReference type="EMBL" id="VSSR01000027">
    <property type="protein sequence ID" value="TYL83608.1"/>
    <property type="molecule type" value="Genomic_DNA"/>
</dbReference>
<evidence type="ECO:0000313" key="3">
    <source>
        <dbReference type="Proteomes" id="UP000324853"/>
    </source>
</evidence>
<reference evidence="2 3" key="1">
    <citation type="submission" date="2019-08" db="EMBL/GenBank/DDBJ databases">
        <title>Bradyrhizobium hipponensis sp. nov., a rhizobium isolated from a Lupinus angustifolius root nodule in Tunisia.</title>
        <authorList>
            <person name="Off K."/>
            <person name="Rejili M."/>
            <person name="Mars M."/>
            <person name="Brachmann A."/>
            <person name="Marin M."/>
        </authorList>
    </citation>
    <scope>NUCLEOTIDE SEQUENCE [LARGE SCALE GENOMIC DNA]</scope>
    <source>
        <strain evidence="2 3">CTAW11</strain>
    </source>
</reference>
<comment type="caution">
    <text evidence="2">The sequence shown here is derived from an EMBL/GenBank/DDBJ whole genome shotgun (WGS) entry which is preliminary data.</text>
</comment>
<evidence type="ECO:0000313" key="2">
    <source>
        <dbReference type="EMBL" id="TYL83608.1"/>
    </source>
</evidence>
<feature type="compositionally biased region" description="Acidic residues" evidence="1">
    <location>
        <begin position="123"/>
        <end position="140"/>
    </location>
</feature>
<feature type="compositionally biased region" description="Pro residues" evidence="1">
    <location>
        <begin position="143"/>
        <end position="152"/>
    </location>
</feature>
<feature type="compositionally biased region" description="Pro residues" evidence="1">
    <location>
        <begin position="74"/>
        <end position="90"/>
    </location>
</feature>
<dbReference type="Pfam" id="PF10691">
    <property type="entry name" value="DUF2497"/>
    <property type="match status" value="1"/>
</dbReference>
<feature type="region of interest" description="Disordered" evidence="1">
    <location>
        <begin position="1"/>
        <end position="194"/>
    </location>
</feature>
<name>A0A5S4X239_9BRAD</name>
<dbReference type="AlphaFoldDB" id="A0A5S4X239"/>
<proteinExistence type="predicted"/>
<sequence>MESEMTQPAKVTEPSMEEILASIRRIIADDEAKPPPAEAAKPAPAPATPAPKPQAMADIPPSKVAPAKPAAEKPAPPPAAKPAPAPPPAPAADVGPNNQDDIDALLAGLDEATPAPEVRVPEPEPEPEPDVLELTDEMAMDPEPTPAPPPPSFHRVEPRDDLEFAEAPPPRPTSPPPSYASVDFDAPPLPPQQPILAQSTVSAVESAFNSLAHTVLSSNARTLEDLVKEMLRPMLKSWLDDNLPGLVERIVKAEIERVSRGGR</sequence>
<dbReference type="Proteomes" id="UP000324853">
    <property type="component" value="Unassembled WGS sequence"/>
</dbReference>
<feature type="compositionally biased region" description="Low complexity" evidence="1">
    <location>
        <begin position="60"/>
        <end position="73"/>
    </location>
</feature>
<evidence type="ECO:0000256" key="1">
    <source>
        <dbReference type="SAM" id="MobiDB-lite"/>
    </source>
</evidence>
<protein>
    <submittedName>
        <fullName evidence="2">DUF2497 domain-containing protein</fullName>
    </submittedName>
</protein>
<accession>A0A5S4X239</accession>
<dbReference type="OrthoDB" id="7189469at2"/>
<feature type="compositionally biased region" description="Pro residues" evidence="1">
    <location>
        <begin position="43"/>
        <end position="52"/>
    </location>
</feature>
<keyword evidence="3" id="KW-1185">Reference proteome</keyword>